<dbReference type="Gene3D" id="1.10.246.130">
    <property type="match status" value="1"/>
</dbReference>
<keyword evidence="6" id="KW-0732">Signal</keyword>
<evidence type="ECO:0000256" key="6">
    <source>
        <dbReference type="SAM" id="SignalP"/>
    </source>
</evidence>
<name>A0A3N1L1B3_9PROT</name>
<evidence type="ECO:0000313" key="8">
    <source>
        <dbReference type="Proteomes" id="UP000278222"/>
    </source>
</evidence>
<dbReference type="PANTHER" id="PTHR43199:SF1">
    <property type="entry name" value="GLUTATHIONE HYDROLASE PROENZYME"/>
    <property type="match status" value="1"/>
</dbReference>
<dbReference type="EMBL" id="RJKX01000015">
    <property type="protein sequence ID" value="ROP84388.1"/>
    <property type="molecule type" value="Genomic_DNA"/>
</dbReference>
<evidence type="ECO:0000256" key="5">
    <source>
        <dbReference type="SAM" id="MobiDB-lite"/>
    </source>
</evidence>
<dbReference type="PRINTS" id="PR01210">
    <property type="entry name" value="GGTRANSPTASE"/>
</dbReference>
<gene>
    <name evidence="7" type="ORF">EDC65_3739</name>
</gene>
<feature type="chain" id="PRO_5018074170" evidence="6">
    <location>
        <begin position="25"/>
        <end position="562"/>
    </location>
</feature>
<dbReference type="RefSeq" id="WP_123692281.1">
    <property type="nucleotide sequence ID" value="NZ_AP019700.1"/>
</dbReference>
<keyword evidence="3 7" id="KW-0378">Hydrolase</keyword>
<comment type="caution">
    <text evidence="7">The sequence shown here is derived from an EMBL/GenBank/DDBJ whole genome shotgun (WGS) entry which is preliminary data.</text>
</comment>
<organism evidence="7 8">
    <name type="scientific">Stella humosa</name>
    <dbReference type="NCBI Taxonomy" id="94"/>
    <lineage>
        <taxon>Bacteria</taxon>
        <taxon>Pseudomonadati</taxon>
        <taxon>Pseudomonadota</taxon>
        <taxon>Alphaproteobacteria</taxon>
        <taxon>Rhodospirillales</taxon>
        <taxon>Stellaceae</taxon>
        <taxon>Stella</taxon>
    </lineage>
</organism>
<keyword evidence="4" id="KW-0865">Zymogen</keyword>
<comment type="similarity">
    <text evidence="1">Belongs to the gamma-glutamyltransferase family.</text>
</comment>
<dbReference type="PANTHER" id="PTHR43199">
    <property type="entry name" value="GLUTATHIONE HYDROLASE"/>
    <property type="match status" value="1"/>
</dbReference>
<accession>A0A3N1L1B3</accession>
<dbReference type="InterPro" id="IPR043137">
    <property type="entry name" value="GGT_ssub_C"/>
</dbReference>
<dbReference type="SUPFAM" id="SSF56235">
    <property type="entry name" value="N-terminal nucleophile aminohydrolases (Ntn hydrolases)"/>
    <property type="match status" value="1"/>
</dbReference>
<dbReference type="Proteomes" id="UP000278222">
    <property type="component" value="Unassembled WGS sequence"/>
</dbReference>
<dbReference type="GO" id="GO:0016740">
    <property type="term" value="F:transferase activity"/>
    <property type="evidence" value="ECO:0007669"/>
    <property type="project" value="UniProtKB-KW"/>
</dbReference>
<dbReference type="InterPro" id="IPR043138">
    <property type="entry name" value="GGT_lsub"/>
</dbReference>
<dbReference type="GO" id="GO:0016787">
    <property type="term" value="F:hydrolase activity"/>
    <property type="evidence" value="ECO:0007669"/>
    <property type="project" value="UniProtKB-KW"/>
</dbReference>
<dbReference type="InterPro" id="IPR029055">
    <property type="entry name" value="Ntn_hydrolases_N"/>
</dbReference>
<reference evidence="7 8" key="1">
    <citation type="submission" date="2018-11" db="EMBL/GenBank/DDBJ databases">
        <title>Genomic Encyclopedia of Type Strains, Phase IV (KMG-IV): sequencing the most valuable type-strain genomes for metagenomic binning, comparative biology and taxonomic classification.</title>
        <authorList>
            <person name="Goeker M."/>
        </authorList>
    </citation>
    <scope>NUCLEOTIDE SEQUENCE [LARGE SCALE GENOMIC DNA]</scope>
    <source>
        <strain evidence="7 8">DSM 5900</strain>
    </source>
</reference>
<keyword evidence="8" id="KW-1185">Reference proteome</keyword>
<dbReference type="AlphaFoldDB" id="A0A3N1L1B3"/>
<protein>
    <submittedName>
        <fullName evidence="7">Gamma-glutamyltranspeptidase/glutathione hydrolase</fullName>
    </submittedName>
</protein>
<evidence type="ECO:0000256" key="4">
    <source>
        <dbReference type="ARBA" id="ARBA00023145"/>
    </source>
</evidence>
<sequence>MTPRRRPAIAALLLALLLPAVPEAAERAVVTSAHPIASAAGKAILDQGGNAIDAAVAVQMALSVVEPHASGIGGGAFLLLWDPARPAVVRAFDGLASQPARAAISISYEADGSRLPYERVENSGRSVGVPGAVAMLAELHAKEGRLPWSALFAPAIRAAEDGFPMPPYLHHALVVVGAKLKDPALRAEWMDADGRPRPLGTIVRNQAQAASLRLIAEKGADALRQGELARAIIAAVTSDEAAPGWMTEADLAAYRPRERDALCAPALGHRICSMPPPSYGGVVTLQILAMAGQHGIASLPPDSPAAAHLFLEASRLAYADRLLHIGDPDFEQVPTAGLVDPIYLRQRASQIRADAVIPKVTAGDPPGRRADIVPSEPGSEPTTSHLAIVDRDGRIVSMTTTINLYFGSKIAAGGFFLNNALTNFSAQMRDGQLAVNRMMPGKRPYTSMAPTIAFDAAGKPVLAVGAAGGVRIPSYVAQAELGVLAWGMDIGAAMAQPHWHNANSQSEVESETPAVALQDALRALGHQPKVQAMQSGLAGIARTPAGWVGAADARRDGAAVGD</sequence>
<dbReference type="Gene3D" id="3.60.20.40">
    <property type="match status" value="1"/>
</dbReference>
<dbReference type="OrthoDB" id="9781342at2"/>
<keyword evidence="2" id="KW-0808">Transferase</keyword>
<dbReference type="InterPro" id="IPR051792">
    <property type="entry name" value="GGT_bact"/>
</dbReference>
<evidence type="ECO:0000256" key="2">
    <source>
        <dbReference type="ARBA" id="ARBA00022679"/>
    </source>
</evidence>
<evidence type="ECO:0000313" key="7">
    <source>
        <dbReference type="EMBL" id="ROP84388.1"/>
    </source>
</evidence>
<evidence type="ECO:0000256" key="3">
    <source>
        <dbReference type="ARBA" id="ARBA00022801"/>
    </source>
</evidence>
<feature type="region of interest" description="Disordered" evidence="5">
    <location>
        <begin position="364"/>
        <end position="384"/>
    </location>
</feature>
<feature type="signal peptide" evidence="6">
    <location>
        <begin position="1"/>
        <end position="24"/>
    </location>
</feature>
<evidence type="ECO:0000256" key="1">
    <source>
        <dbReference type="ARBA" id="ARBA00009381"/>
    </source>
</evidence>
<dbReference type="Pfam" id="PF01019">
    <property type="entry name" value="G_glu_transpept"/>
    <property type="match status" value="1"/>
</dbReference>
<proteinExistence type="inferred from homology"/>